<comment type="caution">
    <text evidence="1">The sequence shown here is derived from an EMBL/GenBank/DDBJ whole genome shotgun (WGS) entry which is preliminary data.</text>
</comment>
<proteinExistence type="predicted"/>
<name>A0ABW2GTB5_9ACTN</name>
<dbReference type="RefSeq" id="WP_376805509.1">
    <property type="nucleotide sequence ID" value="NZ_JBHTAC010000004.1"/>
</dbReference>
<gene>
    <name evidence="1" type="ORF">ACFQO7_06255</name>
</gene>
<evidence type="ECO:0000313" key="2">
    <source>
        <dbReference type="Proteomes" id="UP001596392"/>
    </source>
</evidence>
<evidence type="ECO:0000313" key="1">
    <source>
        <dbReference type="EMBL" id="MFC7242080.1"/>
    </source>
</evidence>
<dbReference type="EMBL" id="JBHTAC010000004">
    <property type="protein sequence ID" value="MFC7242080.1"/>
    <property type="molecule type" value="Genomic_DNA"/>
</dbReference>
<accession>A0ABW2GTB5</accession>
<keyword evidence="2" id="KW-1185">Reference proteome</keyword>
<reference evidence="2" key="1">
    <citation type="journal article" date="2019" name="Int. J. Syst. Evol. Microbiol.">
        <title>The Global Catalogue of Microorganisms (GCM) 10K type strain sequencing project: providing services to taxonomists for standard genome sequencing and annotation.</title>
        <authorList>
            <consortium name="The Broad Institute Genomics Platform"/>
            <consortium name="The Broad Institute Genome Sequencing Center for Infectious Disease"/>
            <person name="Wu L."/>
            <person name="Ma J."/>
        </authorList>
    </citation>
    <scope>NUCLEOTIDE SEQUENCE [LARGE SCALE GENOMIC DNA]</scope>
    <source>
        <strain evidence="2">CGMCC 1.9106</strain>
    </source>
</reference>
<sequence length="150" mass="16632">MGVLTDYFRAADDAAAVKMIEDNDGSPGSFSDGTALDLLYFKHLDADVTLGHLVSFARDVEWTVDTVDSRMLWSAEETGPWLASVDDATRDTLAGIAPERMLELSARWQRIEEIDSDGPDDDHVPTIEALQGLAQRARDAGEHLYYWICV</sequence>
<evidence type="ECO:0008006" key="3">
    <source>
        <dbReference type="Google" id="ProtNLM"/>
    </source>
</evidence>
<dbReference type="Proteomes" id="UP001596392">
    <property type="component" value="Unassembled WGS sequence"/>
</dbReference>
<organism evidence="1 2">
    <name type="scientific">Catellatospora aurea</name>
    <dbReference type="NCBI Taxonomy" id="1337874"/>
    <lineage>
        <taxon>Bacteria</taxon>
        <taxon>Bacillati</taxon>
        <taxon>Actinomycetota</taxon>
        <taxon>Actinomycetes</taxon>
        <taxon>Micromonosporales</taxon>
        <taxon>Micromonosporaceae</taxon>
        <taxon>Catellatospora</taxon>
    </lineage>
</organism>
<protein>
    <recommendedName>
        <fullName evidence="3">DUF1877 family protein</fullName>
    </recommendedName>
</protein>